<dbReference type="Gramene" id="Solyc10g050875.1.1">
    <property type="protein sequence ID" value="Solyc10g050875.1.1"/>
    <property type="gene ID" value="Solyc10g050875.1"/>
</dbReference>
<reference evidence="1" key="2">
    <citation type="submission" date="2019-01" db="UniProtKB">
        <authorList>
            <consortium name="EnsemblPlants"/>
        </authorList>
    </citation>
    <scope>IDENTIFICATION</scope>
    <source>
        <strain evidence="1">cv. Heinz 1706</strain>
    </source>
</reference>
<reference evidence="1" key="1">
    <citation type="journal article" date="2012" name="Nature">
        <title>The tomato genome sequence provides insights into fleshy fruit evolution.</title>
        <authorList>
            <consortium name="Tomato Genome Consortium"/>
        </authorList>
    </citation>
    <scope>NUCLEOTIDE SEQUENCE [LARGE SCALE GENOMIC DNA]</scope>
    <source>
        <strain evidence="1">cv. Heinz 1706</strain>
    </source>
</reference>
<accession>A0A3Q7IGF0</accession>
<sequence>MLVERESQRSLATPAISTEITSMTAFMNDAATSSSKPEKNWNLQCDFLRRKDIPRQSAIKLLLKLLEKDSTPECSSNITSIVHDFSQNVGASMSGDWMLELGDMAREQGIKNDTVHGNAHEWIVDTRATNHMFSDLSLVENQIALPNNLPRIVHLPNGNMTEHIATPNSFKLASPSVQPPPILPNVPPSLPPPLVVELRHSTRNSQGLIKGILMNQRKYVMEMIGDLGLSGSEPAWTPLEFNQKFTTNKLNDLTGIGDDELLEDKGKYQKLIGKLLYLTPTSNGDNTLTVFFDADWASCPNIRNYVTGFLEHGFNMFRVCVADWIV</sequence>
<proteinExistence type="predicted"/>
<dbReference type="EnsemblPlants" id="Solyc10g050875.1.1">
    <property type="protein sequence ID" value="Solyc10g050875.1.1"/>
    <property type="gene ID" value="Solyc10g050875.1"/>
</dbReference>
<dbReference type="InParanoid" id="A0A3Q7IGF0"/>
<dbReference type="Proteomes" id="UP000004994">
    <property type="component" value="Chromosome 10"/>
</dbReference>
<name>A0A3Q7IGF0_SOLLC</name>
<evidence type="ECO:0000313" key="2">
    <source>
        <dbReference type="Proteomes" id="UP000004994"/>
    </source>
</evidence>
<dbReference type="AlphaFoldDB" id="A0A3Q7IGF0"/>
<evidence type="ECO:0008006" key="3">
    <source>
        <dbReference type="Google" id="ProtNLM"/>
    </source>
</evidence>
<organism evidence="1">
    <name type="scientific">Solanum lycopersicum</name>
    <name type="common">Tomato</name>
    <name type="synonym">Lycopersicon esculentum</name>
    <dbReference type="NCBI Taxonomy" id="4081"/>
    <lineage>
        <taxon>Eukaryota</taxon>
        <taxon>Viridiplantae</taxon>
        <taxon>Streptophyta</taxon>
        <taxon>Embryophyta</taxon>
        <taxon>Tracheophyta</taxon>
        <taxon>Spermatophyta</taxon>
        <taxon>Magnoliopsida</taxon>
        <taxon>eudicotyledons</taxon>
        <taxon>Gunneridae</taxon>
        <taxon>Pentapetalae</taxon>
        <taxon>asterids</taxon>
        <taxon>lamiids</taxon>
        <taxon>Solanales</taxon>
        <taxon>Solanaceae</taxon>
        <taxon>Solanoideae</taxon>
        <taxon>Solaneae</taxon>
        <taxon>Solanum</taxon>
        <taxon>Solanum subgen. Lycopersicon</taxon>
    </lineage>
</organism>
<evidence type="ECO:0000313" key="1">
    <source>
        <dbReference type="EnsemblPlants" id="Solyc10g050875.1.1"/>
    </source>
</evidence>
<protein>
    <recommendedName>
        <fullName evidence="3">Reverse transcriptase Ty1/copia-type domain-containing protein</fullName>
    </recommendedName>
</protein>
<keyword evidence="2" id="KW-1185">Reference proteome</keyword>